<proteinExistence type="predicted"/>
<keyword evidence="1" id="KW-1133">Transmembrane helix</keyword>
<evidence type="ECO:0000313" key="3">
    <source>
        <dbReference type="Proteomes" id="UP000067626"/>
    </source>
</evidence>
<accession>A0A0K1ECV5</accession>
<dbReference type="EMBL" id="CP012159">
    <property type="protein sequence ID" value="AKT38408.1"/>
    <property type="molecule type" value="Genomic_DNA"/>
</dbReference>
<name>A0A0K1ECV5_CHOCO</name>
<evidence type="ECO:0000313" key="2">
    <source>
        <dbReference type="EMBL" id="AKT38408.1"/>
    </source>
</evidence>
<gene>
    <name evidence="2" type="ORF">CMC5_025540</name>
</gene>
<feature type="transmembrane region" description="Helical" evidence="1">
    <location>
        <begin position="6"/>
        <end position="23"/>
    </location>
</feature>
<reference evidence="2 3" key="1">
    <citation type="submission" date="2015-07" db="EMBL/GenBank/DDBJ databases">
        <title>Genome analysis of myxobacterium Chondromyces crocatus Cm c5 reveals a high potential for natural compound synthesis and the genetic basis for the loss of fruiting body formation.</title>
        <authorList>
            <person name="Zaburannyi N."/>
            <person name="Bunk B."/>
            <person name="Maier J."/>
            <person name="Overmann J."/>
            <person name="Mueller R."/>
        </authorList>
    </citation>
    <scope>NUCLEOTIDE SEQUENCE [LARGE SCALE GENOMIC DNA]</scope>
    <source>
        <strain evidence="2 3">Cm c5</strain>
    </source>
</reference>
<dbReference type="Proteomes" id="UP000067626">
    <property type="component" value="Chromosome"/>
</dbReference>
<keyword evidence="1" id="KW-0472">Membrane</keyword>
<organism evidence="2 3">
    <name type="scientific">Chondromyces crocatus</name>
    <dbReference type="NCBI Taxonomy" id="52"/>
    <lineage>
        <taxon>Bacteria</taxon>
        <taxon>Pseudomonadati</taxon>
        <taxon>Myxococcota</taxon>
        <taxon>Polyangia</taxon>
        <taxon>Polyangiales</taxon>
        <taxon>Polyangiaceae</taxon>
        <taxon>Chondromyces</taxon>
    </lineage>
</organism>
<keyword evidence="3" id="KW-1185">Reference proteome</keyword>
<sequence length="41" mass="4637">MSLWFGAAGVIAVVLAAFIYRSAKGRRKEDGRPPDDRYPLW</sequence>
<dbReference type="RefSeq" id="WP_281180853.1">
    <property type="nucleotide sequence ID" value="NZ_CP012159.1"/>
</dbReference>
<evidence type="ECO:0000256" key="1">
    <source>
        <dbReference type="SAM" id="Phobius"/>
    </source>
</evidence>
<dbReference type="KEGG" id="ccro:CMC5_025540"/>
<keyword evidence="1" id="KW-0812">Transmembrane</keyword>
<dbReference type="AlphaFoldDB" id="A0A0K1ECV5"/>
<protein>
    <submittedName>
        <fullName evidence="2">Uncharacterized protein</fullName>
    </submittedName>
</protein>